<comment type="caution">
    <text evidence="2">The sequence shown here is derived from an EMBL/GenBank/DDBJ whole genome shotgun (WGS) entry which is preliminary data.</text>
</comment>
<feature type="compositionally biased region" description="Pro residues" evidence="1">
    <location>
        <begin position="106"/>
        <end position="125"/>
    </location>
</feature>
<dbReference type="EMBL" id="CAAALY010001557">
    <property type="protein sequence ID" value="VEL07362.1"/>
    <property type="molecule type" value="Genomic_DNA"/>
</dbReference>
<evidence type="ECO:0000313" key="3">
    <source>
        <dbReference type="Proteomes" id="UP000784294"/>
    </source>
</evidence>
<feature type="region of interest" description="Disordered" evidence="1">
    <location>
        <begin position="106"/>
        <end position="170"/>
    </location>
</feature>
<protein>
    <submittedName>
        <fullName evidence="2">Uncharacterized protein</fullName>
    </submittedName>
</protein>
<dbReference type="AlphaFoldDB" id="A0A448WB21"/>
<feature type="compositionally biased region" description="Basic and acidic residues" evidence="1">
    <location>
        <begin position="153"/>
        <end position="163"/>
    </location>
</feature>
<name>A0A448WB21_9PLAT</name>
<evidence type="ECO:0000256" key="1">
    <source>
        <dbReference type="SAM" id="MobiDB-lite"/>
    </source>
</evidence>
<sequence length="207" mass="21738">MPEARPAPGRLTGVVSGPAEGITPGAFGGRTTGLSMTFSSVGHVCSVGKLGEMAKRRPAENEPANEKERQAWIAAHWTVMIGRTLCHSARVASQVSYIPSPIPPYTSAPISTPPPQFHHSPPPLLQPDQAELEDDNDDAGAKAKTGLQSVSWSKERAKNESGKEPMTPGVDVGGGLSFITTTSEPQQTNVTGTPEVRTTCMVAVNGT</sequence>
<gene>
    <name evidence="2" type="ORF">PXEA_LOCUS802</name>
</gene>
<dbReference type="Proteomes" id="UP000784294">
    <property type="component" value="Unassembled WGS sequence"/>
</dbReference>
<proteinExistence type="predicted"/>
<keyword evidence="3" id="KW-1185">Reference proteome</keyword>
<accession>A0A448WB21</accession>
<reference evidence="2" key="1">
    <citation type="submission" date="2018-11" db="EMBL/GenBank/DDBJ databases">
        <authorList>
            <consortium name="Pathogen Informatics"/>
        </authorList>
    </citation>
    <scope>NUCLEOTIDE SEQUENCE</scope>
</reference>
<evidence type="ECO:0000313" key="2">
    <source>
        <dbReference type="EMBL" id="VEL07362.1"/>
    </source>
</evidence>
<organism evidence="2 3">
    <name type="scientific">Protopolystoma xenopodis</name>
    <dbReference type="NCBI Taxonomy" id="117903"/>
    <lineage>
        <taxon>Eukaryota</taxon>
        <taxon>Metazoa</taxon>
        <taxon>Spiralia</taxon>
        <taxon>Lophotrochozoa</taxon>
        <taxon>Platyhelminthes</taxon>
        <taxon>Monogenea</taxon>
        <taxon>Polyopisthocotylea</taxon>
        <taxon>Polystomatidea</taxon>
        <taxon>Polystomatidae</taxon>
        <taxon>Protopolystoma</taxon>
    </lineage>
</organism>